<gene>
    <name evidence="1" type="ORF">DPMN_048292</name>
</gene>
<organism evidence="1 2">
    <name type="scientific">Dreissena polymorpha</name>
    <name type="common">Zebra mussel</name>
    <name type="synonym">Mytilus polymorpha</name>
    <dbReference type="NCBI Taxonomy" id="45954"/>
    <lineage>
        <taxon>Eukaryota</taxon>
        <taxon>Metazoa</taxon>
        <taxon>Spiralia</taxon>
        <taxon>Lophotrochozoa</taxon>
        <taxon>Mollusca</taxon>
        <taxon>Bivalvia</taxon>
        <taxon>Autobranchia</taxon>
        <taxon>Heteroconchia</taxon>
        <taxon>Euheterodonta</taxon>
        <taxon>Imparidentia</taxon>
        <taxon>Neoheterodontei</taxon>
        <taxon>Myida</taxon>
        <taxon>Dreissenoidea</taxon>
        <taxon>Dreissenidae</taxon>
        <taxon>Dreissena</taxon>
    </lineage>
</organism>
<name>A0A9D4DBC2_DREPO</name>
<dbReference type="AlphaFoldDB" id="A0A9D4DBC2"/>
<dbReference type="EMBL" id="JAIWYP010000011">
    <property type="protein sequence ID" value="KAH3741567.1"/>
    <property type="molecule type" value="Genomic_DNA"/>
</dbReference>
<proteinExistence type="predicted"/>
<keyword evidence="2" id="KW-1185">Reference proteome</keyword>
<evidence type="ECO:0000313" key="2">
    <source>
        <dbReference type="Proteomes" id="UP000828390"/>
    </source>
</evidence>
<evidence type="ECO:0000313" key="1">
    <source>
        <dbReference type="EMBL" id="KAH3741567.1"/>
    </source>
</evidence>
<reference evidence="1" key="2">
    <citation type="submission" date="2020-11" db="EMBL/GenBank/DDBJ databases">
        <authorList>
            <person name="McCartney M.A."/>
            <person name="Auch B."/>
            <person name="Kono T."/>
            <person name="Mallez S."/>
            <person name="Becker A."/>
            <person name="Gohl D.M."/>
            <person name="Silverstein K.A.T."/>
            <person name="Koren S."/>
            <person name="Bechman K.B."/>
            <person name="Herman A."/>
            <person name="Abrahante J.E."/>
            <person name="Garbe J."/>
        </authorList>
    </citation>
    <scope>NUCLEOTIDE SEQUENCE</scope>
    <source>
        <strain evidence="1">Duluth1</strain>
        <tissue evidence="1">Whole animal</tissue>
    </source>
</reference>
<sequence>MFFQLITTIFKLIRHINKTNVLTKFHGWSKIVTSKVFTRKTAQPPGGHVFQRTGTIFAPNQHIIKTSILGKLHEDWTSNVTSTVFTSFELGRGIIRTNLWTKFHGDQTRKVASSVFTSQNVDDGRRTTDKR</sequence>
<reference evidence="1" key="1">
    <citation type="journal article" date="2019" name="bioRxiv">
        <title>The Genome of the Zebra Mussel, Dreissena polymorpha: A Resource for Invasive Species Research.</title>
        <authorList>
            <person name="McCartney M.A."/>
            <person name="Auch B."/>
            <person name="Kono T."/>
            <person name="Mallez S."/>
            <person name="Zhang Y."/>
            <person name="Obille A."/>
            <person name="Becker A."/>
            <person name="Abrahante J.E."/>
            <person name="Garbe J."/>
            <person name="Badalamenti J.P."/>
            <person name="Herman A."/>
            <person name="Mangelson H."/>
            <person name="Liachko I."/>
            <person name="Sullivan S."/>
            <person name="Sone E.D."/>
            <person name="Koren S."/>
            <person name="Silverstein K.A.T."/>
            <person name="Beckman K.B."/>
            <person name="Gohl D.M."/>
        </authorList>
    </citation>
    <scope>NUCLEOTIDE SEQUENCE</scope>
    <source>
        <strain evidence="1">Duluth1</strain>
        <tissue evidence="1">Whole animal</tissue>
    </source>
</reference>
<dbReference type="Proteomes" id="UP000828390">
    <property type="component" value="Unassembled WGS sequence"/>
</dbReference>
<accession>A0A9D4DBC2</accession>
<comment type="caution">
    <text evidence="1">The sequence shown here is derived from an EMBL/GenBank/DDBJ whole genome shotgun (WGS) entry which is preliminary data.</text>
</comment>
<protein>
    <submittedName>
        <fullName evidence="1">Uncharacterized protein</fullName>
    </submittedName>
</protein>